<dbReference type="RefSeq" id="WP_154635720.1">
    <property type="nucleotide sequence ID" value="NZ_CP095443.1"/>
</dbReference>
<dbReference type="EMBL" id="AAZDVE040000010">
    <property type="protein sequence ID" value="EMP9432678.1"/>
    <property type="molecule type" value="Genomic_DNA"/>
</dbReference>
<evidence type="ECO:0000313" key="4">
    <source>
        <dbReference type="Proteomes" id="UP001495779"/>
    </source>
</evidence>
<evidence type="ECO:0000313" key="2">
    <source>
        <dbReference type="EMBL" id="EMP9432678.1"/>
    </source>
</evidence>
<gene>
    <name evidence="2" type="ORF">JRA39_001717</name>
    <name evidence="3" type="ORF">KDV35_00110</name>
</gene>
<protein>
    <recommendedName>
        <fullName evidence="5">DUF2007 domain-containing protein</fullName>
    </recommendedName>
</protein>
<organism evidence="2">
    <name type="scientific">Providencia stuartii</name>
    <dbReference type="NCBI Taxonomy" id="588"/>
    <lineage>
        <taxon>Bacteria</taxon>
        <taxon>Pseudomonadati</taxon>
        <taxon>Pseudomonadota</taxon>
        <taxon>Gammaproteobacteria</taxon>
        <taxon>Enterobacterales</taxon>
        <taxon>Morganellaceae</taxon>
        <taxon>Providencia</taxon>
    </lineage>
</organism>
<evidence type="ECO:0008006" key="5">
    <source>
        <dbReference type="Google" id="ProtNLM"/>
    </source>
</evidence>
<comment type="caution">
    <text evidence="2">The sequence shown here is derived from an EMBL/GenBank/DDBJ whole genome shotgun (WGS) entry which is preliminary data.</text>
</comment>
<keyword evidence="1" id="KW-1133">Transmembrane helix</keyword>
<reference evidence="3 4" key="1">
    <citation type="submission" date="2021-04" db="EMBL/GenBank/DDBJ databases">
        <title>Determining the burden of carbapenem-resistant Enterobacterales from a tertiary public heath setting in Bangladesh: a clinical, epidemiological, and molecular study.</title>
        <authorList>
            <person name="Farzana R."/>
            <person name="Walsh T.R."/>
        </authorList>
    </citation>
    <scope>NUCLEOTIDE SEQUENCE [LARGE SCALE GENOMIC DNA]</scope>
    <source>
        <strain evidence="4">dmpro_s316</strain>
        <strain evidence="3">Dmpro_s316</strain>
    </source>
</reference>
<sequence length="130" mass="14712">MWDIHQTMSDYVLLTQYLSPLEARIQAGLLRTEGVTPMLLDENMVWNNQMYSQAVGGVKLLVNKDELTMALDILEKLHQGEFAITDDGEHEVLVSRPVLKNSISDYFNMTIVFLLFITTGIALPIAKTRV</sequence>
<feature type="transmembrane region" description="Helical" evidence="1">
    <location>
        <begin position="106"/>
        <end position="126"/>
    </location>
</feature>
<evidence type="ECO:0000256" key="1">
    <source>
        <dbReference type="SAM" id="Phobius"/>
    </source>
</evidence>
<proteinExistence type="predicted"/>
<name>A0AAI9HZN1_PROST</name>
<dbReference type="AlphaFoldDB" id="A0AAI9HZN1"/>
<dbReference type="EMBL" id="JAGSRH010000001">
    <property type="protein sequence ID" value="MER5075290.1"/>
    <property type="molecule type" value="Genomic_DNA"/>
</dbReference>
<accession>A0AAI9HZN1</accession>
<dbReference type="Proteomes" id="UP001495779">
    <property type="component" value="Unassembled WGS sequence"/>
</dbReference>
<reference evidence="2" key="2">
    <citation type="submission" date="2024-02" db="EMBL/GenBank/DDBJ databases">
        <authorList>
            <consortium name="Clinical and Environmental Microbiology Branch: Whole genome sequencing antimicrobial resistance pathogens in the healthcare setting"/>
        </authorList>
    </citation>
    <scope>NUCLEOTIDE SEQUENCE</scope>
    <source>
        <strain evidence="2">2020GO-00142</strain>
    </source>
</reference>
<evidence type="ECO:0000313" key="3">
    <source>
        <dbReference type="EMBL" id="MER5075290.1"/>
    </source>
</evidence>
<keyword evidence="1" id="KW-0472">Membrane</keyword>
<keyword evidence="1" id="KW-0812">Transmembrane</keyword>